<dbReference type="GO" id="GO:0045165">
    <property type="term" value="P:cell fate commitment"/>
    <property type="evidence" value="ECO:0007669"/>
    <property type="project" value="TreeGrafter"/>
</dbReference>
<dbReference type="PRINTS" id="PR01349">
    <property type="entry name" value="WNTPROTEIN"/>
</dbReference>
<name>A0A1D1UX09_RAMVA</name>
<dbReference type="FunFam" id="3.30.2460.20:FF:000001">
    <property type="entry name" value="Wnt homolog"/>
    <property type="match status" value="1"/>
</dbReference>
<keyword evidence="9" id="KW-0449">Lipoprotein</keyword>
<evidence type="ECO:0000313" key="12">
    <source>
        <dbReference type="EMBL" id="GAU92975.1"/>
    </source>
</evidence>
<evidence type="ECO:0000256" key="11">
    <source>
        <dbReference type="SAM" id="SignalP"/>
    </source>
</evidence>
<dbReference type="GO" id="GO:0000902">
    <property type="term" value="P:cell morphogenesis"/>
    <property type="evidence" value="ECO:0007669"/>
    <property type="project" value="UniProtKB-ARBA"/>
</dbReference>
<keyword evidence="4" id="KW-0964">Secreted</keyword>
<dbReference type="PANTHER" id="PTHR12027">
    <property type="entry name" value="WNT RELATED"/>
    <property type="match status" value="1"/>
</dbReference>
<dbReference type="InterPro" id="IPR043158">
    <property type="entry name" value="Wnt_C"/>
</dbReference>
<dbReference type="GO" id="GO:0005615">
    <property type="term" value="C:extracellular space"/>
    <property type="evidence" value="ECO:0007669"/>
    <property type="project" value="TreeGrafter"/>
</dbReference>
<dbReference type="GO" id="GO:0005109">
    <property type="term" value="F:frizzled binding"/>
    <property type="evidence" value="ECO:0007669"/>
    <property type="project" value="TreeGrafter"/>
</dbReference>
<protein>
    <recommendedName>
        <fullName evidence="10">Protein Wnt</fullName>
    </recommendedName>
</protein>
<dbReference type="OrthoDB" id="5945655at2759"/>
<dbReference type="STRING" id="947166.A0A1D1UX09"/>
<evidence type="ECO:0000256" key="4">
    <source>
        <dbReference type="ARBA" id="ARBA00022525"/>
    </source>
</evidence>
<comment type="subcellular location">
    <subcellularLocation>
        <location evidence="1 10">Secreted</location>
        <location evidence="1 10">Extracellular space</location>
        <location evidence="1 10">Extracellular matrix</location>
    </subcellularLocation>
</comment>
<dbReference type="PROSITE" id="PS00246">
    <property type="entry name" value="WNT1"/>
    <property type="match status" value="1"/>
</dbReference>
<gene>
    <name evidence="12" type="primary">RvY_04983-1</name>
    <name evidence="12" type="synonym">RvY_04983.1</name>
    <name evidence="12" type="ORF">RvY_04983</name>
</gene>
<evidence type="ECO:0000313" key="13">
    <source>
        <dbReference type="Proteomes" id="UP000186922"/>
    </source>
</evidence>
<dbReference type="EMBL" id="BDGG01000002">
    <property type="protein sequence ID" value="GAU92975.1"/>
    <property type="molecule type" value="Genomic_DNA"/>
</dbReference>
<keyword evidence="5" id="KW-0272">Extracellular matrix</keyword>
<keyword evidence="3 10" id="KW-0217">Developmental protein</keyword>
<dbReference type="GO" id="GO:0005125">
    <property type="term" value="F:cytokine activity"/>
    <property type="evidence" value="ECO:0007669"/>
    <property type="project" value="TreeGrafter"/>
</dbReference>
<comment type="similarity">
    <text evidence="2 10">Belongs to the Wnt family.</text>
</comment>
<dbReference type="Pfam" id="PF00110">
    <property type="entry name" value="wnt"/>
    <property type="match status" value="1"/>
</dbReference>
<keyword evidence="6 10" id="KW-0879">Wnt signaling pathway</keyword>
<feature type="chain" id="PRO_5008897721" description="Protein Wnt" evidence="11">
    <location>
        <begin position="32"/>
        <end position="377"/>
    </location>
</feature>
<proteinExistence type="inferred from homology"/>
<organism evidence="12 13">
    <name type="scientific">Ramazzottius varieornatus</name>
    <name type="common">Water bear</name>
    <name type="synonym">Tardigrade</name>
    <dbReference type="NCBI Taxonomy" id="947166"/>
    <lineage>
        <taxon>Eukaryota</taxon>
        <taxon>Metazoa</taxon>
        <taxon>Ecdysozoa</taxon>
        <taxon>Tardigrada</taxon>
        <taxon>Eutardigrada</taxon>
        <taxon>Parachela</taxon>
        <taxon>Hypsibioidea</taxon>
        <taxon>Ramazzottiidae</taxon>
        <taxon>Ramazzottius</taxon>
    </lineage>
</organism>
<keyword evidence="8" id="KW-0325">Glycoprotein</keyword>
<evidence type="ECO:0000256" key="5">
    <source>
        <dbReference type="ARBA" id="ARBA00022530"/>
    </source>
</evidence>
<sequence length="377" mass="42240">MERSSKDHSSLWKLRLLLFIVFFSLVEQCRGQYGSWWSIASKTEFLGANAQLSLLGSASLNFCSRLEGLSKGQERICSLHQDHMMPVAQGAGLAIKECQSQFRNRRWNCSAVSDNKTDRIFGPVMKIGSRETAFVNAISAAGVTYAISRSCREGEISTCSCSRAEKPKRLPEEWAWGGCGDNVRYGYEFAKSFTDTREKEVRPKKGSPAQARASMNLFNNQAGRMAVYKAAKPACKCHGVSGSCSLRTCWQQLPPFREIGKKIKLRYDAATKMAVDKRGNLQVTEAGYKKPSSLDLVYLEESPDYCVYNKKTGSLGTKDRRCNPLSQGTDGCEIMCCGRGFNTKKEVVREQCDCKFQWCCYVVCKTCERTLETHTCK</sequence>
<dbReference type="GO" id="GO:0060070">
    <property type="term" value="P:canonical Wnt signaling pathway"/>
    <property type="evidence" value="ECO:0007669"/>
    <property type="project" value="TreeGrafter"/>
</dbReference>
<evidence type="ECO:0000256" key="8">
    <source>
        <dbReference type="ARBA" id="ARBA00023180"/>
    </source>
</evidence>
<evidence type="ECO:0000256" key="3">
    <source>
        <dbReference type="ARBA" id="ARBA00022473"/>
    </source>
</evidence>
<keyword evidence="13" id="KW-1185">Reference proteome</keyword>
<accession>A0A1D1UX09</accession>
<evidence type="ECO:0000256" key="1">
    <source>
        <dbReference type="ARBA" id="ARBA00004498"/>
    </source>
</evidence>
<evidence type="ECO:0000256" key="10">
    <source>
        <dbReference type="RuleBase" id="RU003500"/>
    </source>
</evidence>
<dbReference type="AlphaFoldDB" id="A0A1D1UX09"/>
<dbReference type="CDD" id="cd19337">
    <property type="entry name" value="Wnt_Wnt5"/>
    <property type="match status" value="1"/>
</dbReference>
<evidence type="ECO:0000256" key="6">
    <source>
        <dbReference type="ARBA" id="ARBA00022687"/>
    </source>
</evidence>
<reference evidence="12 13" key="1">
    <citation type="journal article" date="2016" name="Nat. Commun.">
        <title>Extremotolerant tardigrade genome and improved radiotolerance of human cultured cells by tardigrade-unique protein.</title>
        <authorList>
            <person name="Hashimoto T."/>
            <person name="Horikawa D.D."/>
            <person name="Saito Y."/>
            <person name="Kuwahara H."/>
            <person name="Kozuka-Hata H."/>
            <person name="Shin-I T."/>
            <person name="Minakuchi Y."/>
            <person name="Ohishi K."/>
            <person name="Motoyama A."/>
            <person name="Aizu T."/>
            <person name="Enomoto A."/>
            <person name="Kondo K."/>
            <person name="Tanaka S."/>
            <person name="Hara Y."/>
            <person name="Koshikawa S."/>
            <person name="Sagara H."/>
            <person name="Miura T."/>
            <person name="Yokobori S."/>
            <person name="Miyagawa K."/>
            <person name="Suzuki Y."/>
            <person name="Kubo T."/>
            <person name="Oyama M."/>
            <person name="Kohara Y."/>
            <person name="Fujiyama A."/>
            <person name="Arakawa K."/>
            <person name="Katayama T."/>
            <person name="Toyoda A."/>
            <person name="Kunieda T."/>
        </authorList>
    </citation>
    <scope>NUCLEOTIDE SEQUENCE [LARGE SCALE GENOMIC DNA]</scope>
    <source>
        <strain evidence="12 13">YOKOZUNA-1</strain>
    </source>
</reference>
<dbReference type="InterPro" id="IPR018161">
    <property type="entry name" value="Wnt_CS"/>
</dbReference>
<dbReference type="Proteomes" id="UP000186922">
    <property type="component" value="Unassembled WGS sequence"/>
</dbReference>
<dbReference type="PANTHER" id="PTHR12027:SF77">
    <property type="entry name" value="PROTEIN WNT-5"/>
    <property type="match status" value="1"/>
</dbReference>
<feature type="signal peptide" evidence="11">
    <location>
        <begin position="1"/>
        <end position="31"/>
    </location>
</feature>
<evidence type="ECO:0000256" key="9">
    <source>
        <dbReference type="ARBA" id="ARBA00023288"/>
    </source>
</evidence>
<evidence type="ECO:0000256" key="2">
    <source>
        <dbReference type="ARBA" id="ARBA00005683"/>
    </source>
</evidence>
<dbReference type="GO" id="GO:0030182">
    <property type="term" value="P:neuron differentiation"/>
    <property type="evidence" value="ECO:0007669"/>
    <property type="project" value="TreeGrafter"/>
</dbReference>
<dbReference type="InterPro" id="IPR005817">
    <property type="entry name" value="Wnt"/>
</dbReference>
<keyword evidence="11" id="KW-0732">Signal</keyword>
<dbReference type="SMART" id="SM00097">
    <property type="entry name" value="WNT1"/>
    <property type="match status" value="1"/>
</dbReference>
<dbReference type="Gene3D" id="3.30.2460.20">
    <property type="match status" value="1"/>
</dbReference>
<comment type="function">
    <text evidence="10">Ligand for members of the frizzled family of seven transmembrane receptors.</text>
</comment>
<comment type="caution">
    <text evidence="12">The sequence shown here is derived from an EMBL/GenBank/DDBJ whole genome shotgun (WGS) entry which is preliminary data.</text>
</comment>
<evidence type="ECO:0000256" key="7">
    <source>
        <dbReference type="ARBA" id="ARBA00023157"/>
    </source>
</evidence>
<keyword evidence="7" id="KW-1015">Disulfide bond</keyword>